<evidence type="ECO:0000313" key="1">
    <source>
        <dbReference type="EMBL" id="AHJ98451.1"/>
    </source>
</evidence>
<sequence>MDNQQIAHYLQQQRDTALTSFQAVTTMHPRIRACFATLQAFDFAAYRQQLHGEILRNLAQWQILAKPEEALQPLDALLFEFNSIYEYAEQADAYGIVDWQDAAPHIEGFDMGYKHDFRKGFEAVPGMSLSFLKPLEVLLDPGTIDELVDDEQDMEEVPGFQPLADAYLFSGLAVVHDVLAELNQQNHFAGIGLKPAAQILLGGHDTGIVYPLLFTASK</sequence>
<name>W8F783_9BACT</name>
<dbReference type="EMBL" id="CP007145">
    <property type="protein sequence ID" value="AHJ98451.1"/>
    <property type="molecule type" value="Genomic_DNA"/>
</dbReference>
<organism evidence="1 2">
    <name type="scientific">Hymenobacter swuensis DY53</name>
    <dbReference type="NCBI Taxonomy" id="1227739"/>
    <lineage>
        <taxon>Bacteria</taxon>
        <taxon>Pseudomonadati</taxon>
        <taxon>Bacteroidota</taxon>
        <taxon>Cytophagia</taxon>
        <taxon>Cytophagales</taxon>
        <taxon>Hymenobacteraceae</taxon>
        <taxon>Hymenobacter</taxon>
    </lineage>
</organism>
<gene>
    <name evidence="1" type="ORF">Hsw_2856</name>
</gene>
<dbReference type="HOGENOM" id="CLU_1265513_0_0_10"/>
<dbReference type="Proteomes" id="UP000019423">
    <property type="component" value="Chromosome"/>
</dbReference>
<protein>
    <submittedName>
        <fullName evidence="1">Uncharacterized protein</fullName>
    </submittedName>
</protein>
<dbReference type="AlphaFoldDB" id="W8F783"/>
<dbReference type="KEGG" id="hsw:Hsw_2856"/>
<dbReference type="OrthoDB" id="665951at2"/>
<dbReference type="PATRIC" id="fig|1227739.3.peg.3039"/>
<proteinExistence type="predicted"/>
<reference evidence="1 2" key="1">
    <citation type="submission" date="2014-01" db="EMBL/GenBank/DDBJ databases">
        <title>Complete genome sequence of ionizing-radiation resistance bacterium Hymenobacter swuensis DY53.</title>
        <authorList>
            <person name="Jung J.-H."/>
            <person name="Jeong S.-W."/>
            <person name="Joe M.-H."/>
            <person name="Cho y.-j."/>
            <person name="Kim M.-K."/>
            <person name="Lim S.-Y."/>
        </authorList>
    </citation>
    <scope>NUCLEOTIDE SEQUENCE [LARGE SCALE GENOMIC DNA]</scope>
    <source>
        <strain evidence="1 2">DY53</strain>
    </source>
</reference>
<keyword evidence="2" id="KW-1185">Reference proteome</keyword>
<accession>W8F783</accession>
<evidence type="ECO:0000313" key="2">
    <source>
        <dbReference type="Proteomes" id="UP000019423"/>
    </source>
</evidence>
<dbReference type="STRING" id="1227739.Hsw_2856"/>
<dbReference type="RefSeq" id="WP_155832999.1">
    <property type="nucleotide sequence ID" value="NZ_CP007145.1"/>
</dbReference>
<dbReference type="eggNOG" id="ENOG503493D">
    <property type="taxonomic scope" value="Bacteria"/>
</dbReference>